<evidence type="ECO:0000256" key="8">
    <source>
        <dbReference type="ARBA" id="ARBA00023053"/>
    </source>
</evidence>
<dbReference type="GO" id="GO:0005886">
    <property type="term" value="C:plasma membrane"/>
    <property type="evidence" value="ECO:0007669"/>
    <property type="project" value="UniProtKB-SubCell"/>
</dbReference>
<evidence type="ECO:0000259" key="13">
    <source>
        <dbReference type="Pfam" id="PF00999"/>
    </source>
</evidence>
<accession>K6ZEX0</accession>
<evidence type="ECO:0000256" key="10">
    <source>
        <dbReference type="ARBA" id="ARBA00023136"/>
    </source>
</evidence>
<reference evidence="14 15" key="1">
    <citation type="journal article" date="2017" name="Antonie Van Leeuwenhoek">
        <title>Rhizobium rhizosphaerae sp. nov., a novel species isolated from rice rhizosphere.</title>
        <authorList>
            <person name="Zhao J.J."/>
            <person name="Zhang J."/>
            <person name="Zhang R.J."/>
            <person name="Zhang C.W."/>
            <person name="Yin H.Q."/>
            <person name="Zhang X.X."/>
        </authorList>
    </citation>
    <scope>NUCLEOTIDE SEQUENCE [LARGE SCALE GENOMIC DNA]</scope>
    <source>
        <strain evidence="14 15">BSs20135</strain>
    </source>
</reference>
<feature type="transmembrane region" description="Helical" evidence="12">
    <location>
        <begin position="12"/>
        <end position="31"/>
    </location>
</feature>
<proteinExistence type="inferred from homology"/>
<protein>
    <submittedName>
        <fullName evidence="14">Monovalent cation:H+ antiporter, CPA1 family</fullName>
    </submittedName>
</protein>
<keyword evidence="4" id="KW-0050">Antiport</keyword>
<evidence type="ECO:0000256" key="12">
    <source>
        <dbReference type="SAM" id="Phobius"/>
    </source>
</evidence>
<sequence>MICAKYSRLPLTLCILFWGMLSSFIIPMSGFDTGLRSDNFQDLILFVLIPILVFEAALNLNTKVMRPLIGAILFSATIGMIIAASIAAAIMYYLIGETQGFPWIAALITGLVISATDPVAVVTQLKEAKAPEKLATLIEGESLFNDATAIVLYGILLAIALGEHQVTGMGGVWLLVKVMLGGSLVGAVLAKLAIFILKVIPATSANYTVTSLALAYGSFYLAEHILNLSGIIAVLIAALVAKNALLGLRANKVEIHQSWEFLSFVANLFVFYLMGLVFTFTMFSDQWFAMLIGILAAFVSRLVACYVSIGFGKFVLKHSVEWNYGPVMVWGGLRGVVTIALVLSLPVELHYWWTIQSIGFGVVLFTLVVQATTNPWLVRKIDFKQKLN</sequence>
<feature type="transmembrane region" description="Helical" evidence="12">
    <location>
        <begin position="351"/>
        <end position="378"/>
    </location>
</feature>
<keyword evidence="5" id="KW-1003">Cell membrane</keyword>
<dbReference type="Proteomes" id="UP000006327">
    <property type="component" value="Unassembled WGS sequence"/>
</dbReference>
<keyword evidence="10 12" id="KW-0472">Membrane</keyword>
<keyword evidence="7 12" id="KW-1133">Transmembrane helix</keyword>
<feature type="transmembrane region" description="Helical" evidence="12">
    <location>
        <begin position="287"/>
        <end position="312"/>
    </location>
</feature>
<feature type="transmembrane region" description="Helical" evidence="12">
    <location>
        <begin position="43"/>
        <end position="60"/>
    </location>
</feature>
<feature type="transmembrane region" description="Helical" evidence="12">
    <location>
        <begin position="261"/>
        <end position="281"/>
    </location>
</feature>
<keyword evidence="9" id="KW-0406">Ion transport</keyword>
<evidence type="ECO:0000256" key="7">
    <source>
        <dbReference type="ARBA" id="ARBA00022989"/>
    </source>
</evidence>
<evidence type="ECO:0000256" key="11">
    <source>
        <dbReference type="ARBA" id="ARBA00023201"/>
    </source>
</evidence>
<dbReference type="AlphaFoldDB" id="K6ZEX0"/>
<evidence type="ECO:0000256" key="2">
    <source>
        <dbReference type="ARBA" id="ARBA00007367"/>
    </source>
</evidence>
<evidence type="ECO:0000256" key="9">
    <source>
        <dbReference type="ARBA" id="ARBA00023065"/>
    </source>
</evidence>
<name>K6ZEX0_9ALTE</name>
<evidence type="ECO:0000256" key="5">
    <source>
        <dbReference type="ARBA" id="ARBA00022475"/>
    </source>
</evidence>
<dbReference type="GO" id="GO:0098719">
    <property type="term" value="P:sodium ion import across plasma membrane"/>
    <property type="evidence" value="ECO:0007669"/>
    <property type="project" value="TreeGrafter"/>
</dbReference>
<dbReference type="Gene3D" id="6.10.140.1330">
    <property type="match status" value="1"/>
</dbReference>
<dbReference type="STRING" id="493475.GARC_5020"/>
<dbReference type="eggNOG" id="COG0025">
    <property type="taxonomic scope" value="Bacteria"/>
</dbReference>
<comment type="caution">
    <text evidence="14">The sequence shown here is derived from an EMBL/GenBank/DDBJ whole genome shotgun (WGS) entry which is preliminary data.</text>
</comment>
<keyword evidence="6 12" id="KW-0812">Transmembrane</keyword>
<feature type="transmembrane region" description="Helical" evidence="12">
    <location>
        <begin position="101"/>
        <end position="122"/>
    </location>
</feature>
<evidence type="ECO:0000256" key="6">
    <source>
        <dbReference type="ARBA" id="ARBA00022692"/>
    </source>
</evidence>
<feature type="transmembrane region" description="Helical" evidence="12">
    <location>
        <begin position="72"/>
        <end position="95"/>
    </location>
</feature>
<dbReference type="Pfam" id="PF00999">
    <property type="entry name" value="Na_H_Exchanger"/>
    <property type="match status" value="1"/>
</dbReference>
<dbReference type="EMBL" id="BAEO01000066">
    <property type="protein sequence ID" value="GAC21955.1"/>
    <property type="molecule type" value="Genomic_DNA"/>
</dbReference>
<feature type="transmembrane region" description="Helical" evidence="12">
    <location>
        <begin position="204"/>
        <end position="222"/>
    </location>
</feature>
<evidence type="ECO:0000256" key="1">
    <source>
        <dbReference type="ARBA" id="ARBA00004651"/>
    </source>
</evidence>
<feature type="domain" description="Cation/H+ exchanger transmembrane" evidence="13">
    <location>
        <begin position="5"/>
        <end position="380"/>
    </location>
</feature>
<evidence type="ECO:0000313" key="14">
    <source>
        <dbReference type="EMBL" id="GAC21955.1"/>
    </source>
</evidence>
<comment type="similarity">
    <text evidence="2">Belongs to the monovalent cation:proton antiporter 1 (CPA1) transporter (TC 2.A.36) family.</text>
</comment>
<organism evidence="14 15">
    <name type="scientific">Paraglaciecola arctica BSs20135</name>
    <dbReference type="NCBI Taxonomy" id="493475"/>
    <lineage>
        <taxon>Bacteria</taxon>
        <taxon>Pseudomonadati</taxon>
        <taxon>Pseudomonadota</taxon>
        <taxon>Gammaproteobacteria</taxon>
        <taxon>Alteromonadales</taxon>
        <taxon>Alteromonadaceae</taxon>
        <taxon>Paraglaciecola</taxon>
    </lineage>
</organism>
<dbReference type="InterPro" id="IPR006153">
    <property type="entry name" value="Cation/H_exchanger_TM"/>
</dbReference>
<comment type="subcellular location">
    <subcellularLocation>
        <location evidence="1">Cell membrane</location>
        <topology evidence="1">Multi-pass membrane protein</topology>
    </subcellularLocation>
</comment>
<feature type="transmembrane region" description="Helical" evidence="12">
    <location>
        <begin position="324"/>
        <end position="345"/>
    </location>
</feature>
<evidence type="ECO:0000256" key="3">
    <source>
        <dbReference type="ARBA" id="ARBA00022448"/>
    </source>
</evidence>
<dbReference type="PANTHER" id="PTHR10110">
    <property type="entry name" value="SODIUM/HYDROGEN EXCHANGER"/>
    <property type="match status" value="1"/>
</dbReference>
<keyword evidence="11" id="KW-0739">Sodium transport</keyword>
<keyword evidence="8" id="KW-0915">Sodium</keyword>
<keyword evidence="15" id="KW-1185">Reference proteome</keyword>
<feature type="transmembrane region" description="Helical" evidence="12">
    <location>
        <begin position="228"/>
        <end position="249"/>
    </location>
</feature>
<evidence type="ECO:0000256" key="4">
    <source>
        <dbReference type="ARBA" id="ARBA00022449"/>
    </source>
</evidence>
<feature type="transmembrane region" description="Helical" evidence="12">
    <location>
        <begin position="143"/>
        <end position="162"/>
    </location>
</feature>
<dbReference type="PANTHER" id="PTHR10110:SF195">
    <property type="entry name" value="NA(+)_H(+) ANTIPORTER NHAS2"/>
    <property type="match status" value="1"/>
</dbReference>
<dbReference type="GO" id="GO:0015386">
    <property type="term" value="F:potassium:proton antiporter activity"/>
    <property type="evidence" value="ECO:0007669"/>
    <property type="project" value="TreeGrafter"/>
</dbReference>
<feature type="transmembrane region" description="Helical" evidence="12">
    <location>
        <begin position="174"/>
        <end position="197"/>
    </location>
</feature>
<keyword evidence="3" id="KW-0813">Transport</keyword>
<dbReference type="GO" id="GO:0015385">
    <property type="term" value="F:sodium:proton antiporter activity"/>
    <property type="evidence" value="ECO:0007669"/>
    <property type="project" value="InterPro"/>
</dbReference>
<evidence type="ECO:0000313" key="15">
    <source>
        <dbReference type="Proteomes" id="UP000006327"/>
    </source>
</evidence>
<gene>
    <name evidence="14" type="ORF">GARC_5020</name>
</gene>
<dbReference type="GO" id="GO:0051453">
    <property type="term" value="P:regulation of intracellular pH"/>
    <property type="evidence" value="ECO:0007669"/>
    <property type="project" value="TreeGrafter"/>
</dbReference>
<dbReference type="InterPro" id="IPR018422">
    <property type="entry name" value="Cation/H_exchanger_CPA1"/>
</dbReference>